<sequence>MMNNNESEAENQRLLDELMNQTKVLQETLDFSLVTPTPHHNDDYRIQGSAYPGGETPAQQHEKLSYINTHNSNDNNNLMGSQARSSSQTPTPSIIYEEGESQSSYLDDMFRTGEGGRPRTQNSISSIGQAPLRTSFSMPYDSPVDRATNASLNQQEGLKTELPQDFLFQHSTDDTMYNLTDDVSSSLSSSINSDMMTPNMYSSSFSYNPQTLGSASISSTYSPKVRSPSSSFRAGSFLSSSFRHGSINTPRTRHTSISSNMTENLGPGSVPKALTGLTSDEKLRRKREFHNAVERRRRELIKQKIKELGQLVPPSLLNYDDLGKQIKPNKGIILDRTVEYLQYLAEILEIQSRKRKALLAKIEELENKKNSVASLSPFANNHHVTSRPSDNEKNEERIIDIRSVPNTSLNETNVKAEFHNWEPPIYDSVSNHDHPGSMEAHPHTNIHDELKEFLSGDLIEAEDNAKLMFGDDNANPADYLLEFGSG</sequence>
<feature type="compositionally biased region" description="Polar residues" evidence="7">
    <location>
        <begin position="246"/>
        <end position="263"/>
    </location>
</feature>
<evidence type="ECO:0000256" key="6">
    <source>
        <dbReference type="SAM" id="Coils"/>
    </source>
</evidence>
<accession>A0AA35IUG5</accession>
<keyword evidence="4" id="KW-0804">Transcription</keyword>
<evidence type="ECO:0000256" key="5">
    <source>
        <dbReference type="ARBA" id="ARBA00023242"/>
    </source>
</evidence>
<evidence type="ECO:0000259" key="8">
    <source>
        <dbReference type="PROSITE" id="PS50888"/>
    </source>
</evidence>
<keyword evidence="6" id="KW-0175">Coiled coil</keyword>
<dbReference type="InterPro" id="IPR011598">
    <property type="entry name" value="bHLH_dom"/>
</dbReference>
<dbReference type="InterPro" id="IPR036638">
    <property type="entry name" value="HLH_DNA-bd_sf"/>
</dbReference>
<keyword evidence="2" id="KW-0805">Transcription regulation</keyword>
<evidence type="ECO:0000256" key="1">
    <source>
        <dbReference type="ARBA" id="ARBA00004123"/>
    </source>
</evidence>
<organism evidence="9 10">
    <name type="scientific">Saccharomyces mikatae IFO 1815</name>
    <dbReference type="NCBI Taxonomy" id="226126"/>
    <lineage>
        <taxon>Eukaryota</taxon>
        <taxon>Fungi</taxon>
        <taxon>Dikarya</taxon>
        <taxon>Ascomycota</taxon>
        <taxon>Saccharomycotina</taxon>
        <taxon>Saccharomycetes</taxon>
        <taxon>Saccharomycetales</taxon>
        <taxon>Saccharomycetaceae</taxon>
        <taxon>Saccharomyces</taxon>
    </lineage>
</organism>
<gene>
    <name evidence="9" type="primary">SMKI02G0120</name>
    <name evidence="9" type="ORF">SMKI_02G0120</name>
</gene>
<dbReference type="PANTHER" id="PTHR45776">
    <property type="entry name" value="MIP04163P"/>
    <property type="match status" value="1"/>
</dbReference>
<dbReference type="RefSeq" id="XP_056080267.1">
    <property type="nucleotide sequence ID" value="XM_056221409.1"/>
</dbReference>
<dbReference type="SUPFAM" id="SSF47459">
    <property type="entry name" value="HLH, helix-loop-helix DNA-binding domain"/>
    <property type="match status" value="1"/>
</dbReference>
<dbReference type="PANTHER" id="PTHR45776:SF2">
    <property type="entry name" value="MIP04163P"/>
    <property type="match status" value="1"/>
</dbReference>
<keyword evidence="3" id="KW-0238">DNA-binding</keyword>
<comment type="subcellular location">
    <subcellularLocation>
        <location evidence="1">Nucleus</location>
    </subcellularLocation>
</comment>
<feature type="domain" description="BHLH" evidence="8">
    <location>
        <begin position="285"/>
        <end position="344"/>
    </location>
</feature>
<dbReference type="PROSITE" id="PS50888">
    <property type="entry name" value="BHLH"/>
    <property type="match status" value="1"/>
</dbReference>
<evidence type="ECO:0000256" key="7">
    <source>
        <dbReference type="SAM" id="MobiDB-lite"/>
    </source>
</evidence>
<dbReference type="CDD" id="cd11387">
    <property type="entry name" value="bHLHzip_USF_MITF"/>
    <property type="match status" value="1"/>
</dbReference>
<dbReference type="GO" id="GO:0000978">
    <property type="term" value="F:RNA polymerase II cis-regulatory region sequence-specific DNA binding"/>
    <property type="evidence" value="ECO:0007669"/>
    <property type="project" value="TreeGrafter"/>
</dbReference>
<keyword evidence="5" id="KW-0539">Nucleus</keyword>
<dbReference type="Gene3D" id="4.10.280.10">
    <property type="entry name" value="Helix-loop-helix DNA-binding domain"/>
    <property type="match status" value="1"/>
</dbReference>
<dbReference type="GeneID" id="80916363"/>
<feature type="region of interest" description="Disordered" evidence="7">
    <location>
        <begin position="68"/>
        <end position="102"/>
    </location>
</feature>
<feature type="coiled-coil region" evidence="6">
    <location>
        <begin position="348"/>
        <end position="375"/>
    </location>
</feature>
<dbReference type="GO" id="GO:0005634">
    <property type="term" value="C:nucleus"/>
    <property type="evidence" value="ECO:0007669"/>
    <property type="project" value="UniProtKB-SubCell"/>
</dbReference>
<protein>
    <recommendedName>
        <fullName evidence="8">BHLH domain-containing protein</fullName>
    </recommendedName>
</protein>
<evidence type="ECO:0000313" key="10">
    <source>
        <dbReference type="Proteomes" id="UP001161438"/>
    </source>
</evidence>
<dbReference type="Pfam" id="PF00010">
    <property type="entry name" value="HLH"/>
    <property type="match status" value="1"/>
</dbReference>
<evidence type="ECO:0000256" key="2">
    <source>
        <dbReference type="ARBA" id="ARBA00023015"/>
    </source>
</evidence>
<dbReference type="GO" id="GO:0046983">
    <property type="term" value="F:protein dimerization activity"/>
    <property type="evidence" value="ECO:0007669"/>
    <property type="project" value="InterPro"/>
</dbReference>
<reference evidence="9" key="1">
    <citation type="submission" date="2022-10" db="EMBL/GenBank/DDBJ databases">
        <authorList>
            <person name="Byrne P K."/>
        </authorList>
    </citation>
    <scope>NUCLEOTIDE SEQUENCE</scope>
    <source>
        <strain evidence="9">IFO1815</strain>
    </source>
</reference>
<evidence type="ECO:0000256" key="3">
    <source>
        <dbReference type="ARBA" id="ARBA00023125"/>
    </source>
</evidence>
<evidence type="ECO:0000256" key="4">
    <source>
        <dbReference type="ARBA" id="ARBA00023163"/>
    </source>
</evidence>
<dbReference type="GO" id="GO:0000981">
    <property type="term" value="F:DNA-binding transcription factor activity, RNA polymerase II-specific"/>
    <property type="evidence" value="ECO:0007669"/>
    <property type="project" value="TreeGrafter"/>
</dbReference>
<feature type="region of interest" description="Disordered" evidence="7">
    <location>
        <begin position="243"/>
        <end position="276"/>
    </location>
</feature>
<keyword evidence="10" id="KW-1185">Reference proteome</keyword>
<evidence type="ECO:0000313" key="9">
    <source>
        <dbReference type="EMBL" id="CAI4037150.1"/>
    </source>
</evidence>
<dbReference type="EMBL" id="OX365758">
    <property type="protein sequence ID" value="CAI4037150.1"/>
    <property type="molecule type" value="Genomic_DNA"/>
</dbReference>
<feature type="compositionally biased region" description="Polar residues" evidence="7">
    <location>
        <begin position="68"/>
        <end position="92"/>
    </location>
</feature>
<proteinExistence type="predicted"/>
<dbReference type="FunFam" id="4.10.280.10:FF:000105">
    <property type="entry name" value="Rtg3p"/>
    <property type="match status" value="1"/>
</dbReference>
<name>A0AA35IUG5_SACMI</name>
<dbReference type="Proteomes" id="UP001161438">
    <property type="component" value="Chromosome 2"/>
</dbReference>
<dbReference type="AlphaFoldDB" id="A0AA35IUG5"/>
<dbReference type="SMART" id="SM00353">
    <property type="entry name" value="HLH"/>
    <property type="match status" value="1"/>
</dbReference>